<name>A0A1C0B8Y6_9BACT</name>
<gene>
    <name evidence="1" type="ORF">AAX29_00018</name>
</gene>
<accession>A0A1C0B8Y6</accession>
<reference evidence="2" key="1">
    <citation type="submission" date="2015-05" db="EMBL/GenBank/DDBJ databases">
        <authorList>
            <person name="Rovetto F."/>
            <person name="Cocolin L."/>
            <person name="Illeghems K."/>
            <person name="Van Nieuwerburgh F."/>
            <person name="Houf K."/>
        </authorList>
    </citation>
    <scope>NUCLEOTIDE SEQUENCE [LARGE SCALE GENOMIC DNA]</scope>
    <source>
        <strain evidence="2">DU22</strain>
    </source>
</reference>
<dbReference type="Proteomes" id="UP000093281">
    <property type="component" value="Unassembled WGS sequence"/>
</dbReference>
<evidence type="ECO:0000313" key="2">
    <source>
        <dbReference type="Proteomes" id="UP000093281"/>
    </source>
</evidence>
<dbReference type="EMBL" id="LCUJ01000001">
    <property type="protein sequence ID" value="OCM00028.1"/>
    <property type="molecule type" value="Genomic_DNA"/>
</dbReference>
<dbReference type="STRING" id="544718.AAX25_01052"/>
<sequence>MFMQTLHKRNKMKKRFLYLLQGLFLFLGINLNAFTYNIVNGDQMLGAIENISDFTPFQNKCVNFIYYIDFPNDEQYYVRNINAVVSGYPLLTQLNKGQGFILNASGSCSVTLSTQDEIIFKGLTYKTITSQQTGRIWLDRNLGATKVCDKYRYEFSSNLDYANSQRACFGDYYQWGRKTDGHQIVTSTTTATLQNLTNTNSLFSYNDNPRYDWVPNTSDTYGNNRRSFWNLYTGSNDAICPPNFRVPTVSEWADEALDYYTVTNIMKIPYSGYRIWNNGSLIVEGDYTKLWTQTPYDNLGAKALTYSNSYLGVGNSESYERRATGMPVRCIKKQ</sequence>
<proteinExistence type="predicted"/>
<dbReference type="AlphaFoldDB" id="A0A1C0B8Y6"/>
<protein>
    <submittedName>
        <fullName evidence="1">Fibrobacter succinogenes major domain (Fib_succ_major)</fullName>
    </submittedName>
</protein>
<evidence type="ECO:0000313" key="1">
    <source>
        <dbReference type="EMBL" id="OCM00028.1"/>
    </source>
</evidence>
<comment type="caution">
    <text evidence="1">The sequence shown here is derived from an EMBL/GenBank/DDBJ whole genome shotgun (WGS) entry which is preliminary data.</text>
</comment>
<organism evidence="1 2">
    <name type="scientific">Aliarcobacter thereius</name>
    <dbReference type="NCBI Taxonomy" id="544718"/>
    <lineage>
        <taxon>Bacteria</taxon>
        <taxon>Pseudomonadati</taxon>
        <taxon>Campylobacterota</taxon>
        <taxon>Epsilonproteobacteria</taxon>
        <taxon>Campylobacterales</taxon>
        <taxon>Arcobacteraceae</taxon>
        <taxon>Aliarcobacter</taxon>
    </lineage>
</organism>